<sequence length="410" mass="44605">MTQFDVVIVGGGLVGSSLACALRQLPLRVALIESTPARAPNLPGLDERVIALSLGSRRIFGGLGVWPTIAPVAEPIVRVHVSERGHCGFTRLDRHEADAEALGYVTPARALELALQDALEQAPQFQALRPAQLLDHRVFADRVECTLQHGDTRQQLSTRLLVAADGGDSGVRERLGLAVTEHEYNQDAVITTVQAAHPRVGHAFERFTDSGPLAMLPMPGGRYSVVWTCQPSETTALLALSDAEFIARLQTRFGWRLGQLREPSPRQAYPLRLKLVRETVHQRVVLIGNAAHTLHPVAGQGFNLGLRDVAALADALADAAQHGSDPGAPNTLASYAQWRGRDQLTTAYLTDTLARLFVVPWRPVRIARNLGLLGVDFIPTARQRLARRFMGLDGALPRLARGLPLDVHHA</sequence>
<dbReference type="InterPro" id="IPR018168">
    <property type="entry name" value="Ubi_Hdrlase_CS"/>
</dbReference>
<dbReference type="STRING" id="61595.SAMN05421644_12439"/>
<comment type="pathway">
    <text evidence="2">Cofactor biosynthesis; ubiquinone biosynthesis.</text>
</comment>
<dbReference type="GO" id="GO:0008681">
    <property type="term" value="F:2-octaprenyl-6-methoxyphenol hydroxylase activity"/>
    <property type="evidence" value="ECO:0007669"/>
    <property type="project" value="InterPro"/>
</dbReference>
<dbReference type="PANTHER" id="PTHR43876">
    <property type="entry name" value="UBIQUINONE BIOSYNTHESIS MONOOXYGENASE COQ6, MITOCHONDRIAL"/>
    <property type="match status" value="1"/>
</dbReference>
<dbReference type="PROSITE" id="PS01304">
    <property type="entry name" value="UBIH"/>
    <property type="match status" value="1"/>
</dbReference>
<accession>A0A1H3GEP8</accession>
<keyword evidence="5" id="KW-0274">FAD</keyword>
<evidence type="ECO:0000256" key="5">
    <source>
        <dbReference type="ARBA" id="ARBA00022827"/>
    </source>
</evidence>
<comment type="similarity">
    <text evidence="3">Belongs to the UbiH/COQ6 family.</text>
</comment>
<dbReference type="Pfam" id="PF01494">
    <property type="entry name" value="FAD_binding_3"/>
    <property type="match status" value="1"/>
</dbReference>
<evidence type="ECO:0000256" key="2">
    <source>
        <dbReference type="ARBA" id="ARBA00004749"/>
    </source>
</evidence>
<keyword evidence="7" id="KW-0503">Monooxygenase</keyword>
<evidence type="ECO:0000256" key="6">
    <source>
        <dbReference type="ARBA" id="ARBA00023002"/>
    </source>
</evidence>
<name>A0A1H3GEP8_ALLWA</name>
<dbReference type="NCBIfam" id="TIGR01984">
    <property type="entry name" value="UbiH"/>
    <property type="match status" value="1"/>
</dbReference>
<reference evidence="11" key="1">
    <citation type="submission" date="2016-10" db="EMBL/GenBank/DDBJ databases">
        <authorList>
            <person name="Varghese N."/>
            <person name="Submissions S."/>
        </authorList>
    </citation>
    <scope>NUCLEOTIDE SEQUENCE [LARGE SCALE GENOMIC DNA]</scope>
    <source>
        <strain evidence="11">DSM 173</strain>
    </source>
</reference>
<dbReference type="GO" id="GO:0071949">
    <property type="term" value="F:FAD binding"/>
    <property type="evidence" value="ECO:0007669"/>
    <property type="project" value="InterPro"/>
</dbReference>
<evidence type="ECO:0000256" key="1">
    <source>
        <dbReference type="ARBA" id="ARBA00001974"/>
    </source>
</evidence>
<dbReference type="GO" id="GO:0006744">
    <property type="term" value="P:ubiquinone biosynthetic process"/>
    <property type="evidence" value="ECO:0007669"/>
    <property type="project" value="UniProtKB-UniPathway"/>
</dbReference>
<gene>
    <name evidence="10" type="ORF">SAMN05421644_12439</name>
</gene>
<evidence type="ECO:0000256" key="8">
    <source>
        <dbReference type="ARBA" id="ARBA00065734"/>
    </source>
</evidence>
<evidence type="ECO:0000259" key="9">
    <source>
        <dbReference type="Pfam" id="PF01494"/>
    </source>
</evidence>
<evidence type="ECO:0000256" key="7">
    <source>
        <dbReference type="ARBA" id="ARBA00023033"/>
    </source>
</evidence>
<evidence type="ECO:0000256" key="3">
    <source>
        <dbReference type="ARBA" id="ARBA00005349"/>
    </source>
</evidence>
<organism evidence="10 11">
    <name type="scientific">Allochromatium warmingii</name>
    <name type="common">Chromatium warmingii</name>
    <dbReference type="NCBI Taxonomy" id="61595"/>
    <lineage>
        <taxon>Bacteria</taxon>
        <taxon>Pseudomonadati</taxon>
        <taxon>Pseudomonadota</taxon>
        <taxon>Gammaproteobacteria</taxon>
        <taxon>Chromatiales</taxon>
        <taxon>Chromatiaceae</taxon>
        <taxon>Allochromatium</taxon>
    </lineage>
</organism>
<dbReference type="InterPro" id="IPR036188">
    <property type="entry name" value="FAD/NAD-bd_sf"/>
</dbReference>
<dbReference type="Proteomes" id="UP000198672">
    <property type="component" value="Unassembled WGS sequence"/>
</dbReference>
<dbReference type="InterPro" id="IPR051205">
    <property type="entry name" value="UbiH/COQ6_monooxygenase"/>
</dbReference>
<keyword evidence="4" id="KW-0285">Flavoprotein</keyword>
<dbReference type="NCBIfam" id="NF004356">
    <property type="entry name" value="PRK05732.1"/>
    <property type="match status" value="1"/>
</dbReference>
<keyword evidence="6" id="KW-0560">Oxidoreductase</keyword>
<evidence type="ECO:0000313" key="11">
    <source>
        <dbReference type="Proteomes" id="UP000198672"/>
    </source>
</evidence>
<dbReference type="PANTHER" id="PTHR43876:SF8">
    <property type="entry name" value="2-OCTAPRENYL-6-METHOXYPHENOL HYDROXYLASE"/>
    <property type="match status" value="1"/>
</dbReference>
<dbReference type="AlphaFoldDB" id="A0A1H3GEP8"/>
<proteinExistence type="inferred from homology"/>
<feature type="domain" description="FAD-binding" evidence="9">
    <location>
        <begin position="4"/>
        <end position="323"/>
    </location>
</feature>
<dbReference type="GO" id="GO:0110142">
    <property type="term" value="C:ubiquinone biosynthesis complex"/>
    <property type="evidence" value="ECO:0007669"/>
    <property type="project" value="UniProtKB-ARBA"/>
</dbReference>
<dbReference type="UniPathway" id="UPA00232"/>
<dbReference type="FunFam" id="3.50.50.60:FF:000021">
    <property type="entry name" value="Ubiquinone biosynthesis monooxygenase COQ6"/>
    <property type="match status" value="1"/>
</dbReference>
<dbReference type="NCBIfam" id="TIGR01988">
    <property type="entry name" value="Ubi-OHases"/>
    <property type="match status" value="1"/>
</dbReference>
<dbReference type="Gene3D" id="3.50.50.60">
    <property type="entry name" value="FAD/NAD(P)-binding domain"/>
    <property type="match status" value="2"/>
</dbReference>
<protein>
    <submittedName>
        <fullName evidence="10">2-octaprenyl-6-methoxyphenol hydroxylase</fullName>
    </submittedName>
</protein>
<dbReference type="OrthoDB" id="9769565at2"/>
<dbReference type="InterPro" id="IPR002938">
    <property type="entry name" value="FAD-bd"/>
</dbReference>
<keyword evidence="11" id="KW-1185">Reference proteome</keyword>
<dbReference type="EMBL" id="FNOW01000024">
    <property type="protein sequence ID" value="SDY01751.1"/>
    <property type="molecule type" value="Genomic_DNA"/>
</dbReference>
<dbReference type="SUPFAM" id="SSF51905">
    <property type="entry name" value="FAD/NAD(P)-binding domain"/>
    <property type="match status" value="1"/>
</dbReference>
<comment type="subunit">
    <text evidence="8">Component of the Ubi complex metabolon, which regroups five ubiquinone biosynthesis proteins (UbiE, UbiF, UbiG, UbiH and UbiI) and two accessory factors (UbiK and the lipid-binding protein UbiJ).</text>
</comment>
<dbReference type="InterPro" id="IPR011295">
    <property type="entry name" value="UbiH"/>
</dbReference>
<evidence type="ECO:0000256" key="4">
    <source>
        <dbReference type="ARBA" id="ARBA00022630"/>
    </source>
</evidence>
<evidence type="ECO:0000313" key="10">
    <source>
        <dbReference type="EMBL" id="SDY01751.1"/>
    </source>
</evidence>
<dbReference type="PRINTS" id="PR00420">
    <property type="entry name" value="RNGMNOXGNASE"/>
</dbReference>
<comment type="cofactor">
    <cofactor evidence="1">
        <name>FAD</name>
        <dbReference type="ChEBI" id="CHEBI:57692"/>
    </cofactor>
</comment>
<dbReference type="InterPro" id="IPR010971">
    <property type="entry name" value="UbiH/COQ6"/>
</dbReference>
<dbReference type="RefSeq" id="WP_091333925.1">
    <property type="nucleotide sequence ID" value="NZ_FNOW01000024.1"/>
</dbReference>